<name>A0A7V3ZWN2_UNCW3</name>
<proteinExistence type="predicted"/>
<gene>
    <name evidence="2" type="ORF">ENU66_00460</name>
</gene>
<dbReference type="EMBL" id="DTDJ01000006">
    <property type="protein sequence ID" value="HGL16806.1"/>
    <property type="molecule type" value="Genomic_DNA"/>
</dbReference>
<evidence type="ECO:0000256" key="1">
    <source>
        <dbReference type="SAM" id="Phobius"/>
    </source>
</evidence>
<keyword evidence="1" id="KW-0812">Transmembrane</keyword>
<evidence type="ECO:0008006" key="3">
    <source>
        <dbReference type="Google" id="ProtNLM"/>
    </source>
</evidence>
<sequence length="256" mass="29080">MSLIHEALEKAKKNTKNVEVKRIYEKRSWRGKPIFLSLMIFLILAWIVTTAIWFKMGFGIKKGSASSKMALSIPYFSKDSAYTTLIVDTLHSSRGDVQNSSTLLDSVRFLESFKMALSSGNTELLRELTLNNPRLLSSSDFRKVLKIFMTLDDLQVVKEISAKADESGKLNADILLELAKYFEEKDEIASASYYRRSYFAGNADPVLLAKAGSLYDKRGLKDSAVKYYRIYLNLADTGELFFSIERRVNYLANGQR</sequence>
<protein>
    <recommendedName>
        <fullName evidence="3">Tetratricopeptide repeat protein</fullName>
    </recommendedName>
</protein>
<reference evidence="2" key="1">
    <citation type="journal article" date="2020" name="mSystems">
        <title>Genome- and Community-Level Interaction Insights into Carbon Utilization and Element Cycling Functions of Hydrothermarchaeota in Hydrothermal Sediment.</title>
        <authorList>
            <person name="Zhou Z."/>
            <person name="Liu Y."/>
            <person name="Xu W."/>
            <person name="Pan J."/>
            <person name="Luo Z.H."/>
            <person name="Li M."/>
        </authorList>
    </citation>
    <scope>NUCLEOTIDE SEQUENCE [LARGE SCALE GENOMIC DNA]</scope>
    <source>
        <strain evidence="2">SpSt-69</strain>
    </source>
</reference>
<evidence type="ECO:0000313" key="2">
    <source>
        <dbReference type="EMBL" id="HGL16806.1"/>
    </source>
</evidence>
<organism evidence="2">
    <name type="scientific">candidate division WOR-3 bacterium</name>
    <dbReference type="NCBI Taxonomy" id="2052148"/>
    <lineage>
        <taxon>Bacteria</taxon>
        <taxon>Bacteria division WOR-3</taxon>
    </lineage>
</organism>
<comment type="caution">
    <text evidence="2">The sequence shown here is derived from an EMBL/GenBank/DDBJ whole genome shotgun (WGS) entry which is preliminary data.</text>
</comment>
<feature type="transmembrane region" description="Helical" evidence="1">
    <location>
        <begin position="34"/>
        <end position="54"/>
    </location>
</feature>
<dbReference type="AlphaFoldDB" id="A0A7V3ZWN2"/>
<accession>A0A7V3ZWN2</accession>
<keyword evidence="1" id="KW-1133">Transmembrane helix</keyword>
<keyword evidence="1" id="KW-0472">Membrane</keyword>